<dbReference type="InterPro" id="IPR001584">
    <property type="entry name" value="Integrase_cat-core"/>
</dbReference>
<dbReference type="SUPFAM" id="SSF53098">
    <property type="entry name" value="Ribonuclease H-like"/>
    <property type="match status" value="1"/>
</dbReference>
<dbReference type="PROSITE" id="PS50994">
    <property type="entry name" value="INTEGRASE"/>
    <property type="match status" value="1"/>
</dbReference>
<organism evidence="3 4">
    <name type="scientific">Tanacetum coccineum</name>
    <dbReference type="NCBI Taxonomy" id="301880"/>
    <lineage>
        <taxon>Eukaryota</taxon>
        <taxon>Viridiplantae</taxon>
        <taxon>Streptophyta</taxon>
        <taxon>Embryophyta</taxon>
        <taxon>Tracheophyta</taxon>
        <taxon>Spermatophyta</taxon>
        <taxon>Magnoliopsida</taxon>
        <taxon>eudicotyledons</taxon>
        <taxon>Gunneridae</taxon>
        <taxon>Pentapetalae</taxon>
        <taxon>asterids</taxon>
        <taxon>campanulids</taxon>
        <taxon>Asterales</taxon>
        <taxon>Asteraceae</taxon>
        <taxon>Asteroideae</taxon>
        <taxon>Anthemideae</taxon>
        <taxon>Anthemidinae</taxon>
        <taxon>Tanacetum</taxon>
    </lineage>
</organism>
<feature type="compositionally biased region" description="Polar residues" evidence="1">
    <location>
        <begin position="220"/>
        <end position="232"/>
    </location>
</feature>
<dbReference type="PANTHER" id="PTHR42648">
    <property type="entry name" value="TRANSPOSASE, PUTATIVE-RELATED"/>
    <property type="match status" value="1"/>
</dbReference>
<dbReference type="PANTHER" id="PTHR42648:SF21">
    <property type="entry name" value="CYSTEINE-RICH RLK (RECEPTOR-LIKE PROTEIN KINASE) 8"/>
    <property type="match status" value="1"/>
</dbReference>
<proteinExistence type="predicted"/>
<protein>
    <submittedName>
        <fullName evidence="3">Retrovirus-related pol polyprotein from transposon TNT 1-94</fullName>
    </submittedName>
</protein>
<name>A0ABQ5A7S6_9ASTR</name>
<feature type="domain" description="Integrase catalytic" evidence="2">
    <location>
        <begin position="362"/>
        <end position="470"/>
    </location>
</feature>
<evidence type="ECO:0000259" key="2">
    <source>
        <dbReference type="PROSITE" id="PS50994"/>
    </source>
</evidence>
<gene>
    <name evidence="3" type="ORF">Tco_0804649</name>
</gene>
<dbReference type="InterPro" id="IPR036397">
    <property type="entry name" value="RNaseH_sf"/>
</dbReference>
<reference evidence="3" key="1">
    <citation type="journal article" date="2022" name="Int. J. Mol. Sci.">
        <title>Draft Genome of Tanacetum Coccineum: Genomic Comparison of Closely Related Tanacetum-Family Plants.</title>
        <authorList>
            <person name="Yamashiro T."/>
            <person name="Shiraishi A."/>
            <person name="Nakayama K."/>
            <person name="Satake H."/>
        </authorList>
    </citation>
    <scope>NUCLEOTIDE SEQUENCE</scope>
</reference>
<dbReference type="Pfam" id="PF00665">
    <property type="entry name" value="rve"/>
    <property type="match status" value="1"/>
</dbReference>
<dbReference type="Proteomes" id="UP001151760">
    <property type="component" value="Unassembled WGS sequence"/>
</dbReference>
<evidence type="ECO:0000256" key="1">
    <source>
        <dbReference type="SAM" id="MobiDB-lite"/>
    </source>
</evidence>
<comment type="caution">
    <text evidence="3">The sequence shown here is derived from an EMBL/GenBank/DDBJ whole genome shotgun (WGS) entry which is preliminary data.</text>
</comment>
<dbReference type="InterPro" id="IPR012337">
    <property type="entry name" value="RNaseH-like_sf"/>
</dbReference>
<dbReference type="EMBL" id="BQNB010011983">
    <property type="protein sequence ID" value="GJS97681.1"/>
    <property type="molecule type" value="Genomic_DNA"/>
</dbReference>
<dbReference type="InterPro" id="IPR039537">
    <property type="entry name" value="Retrotran_Ty1/copia-like"/>
</dbReference>
<evidence type="ECO:0000313" key="3">
    <source>
        <dbReference type="EMBL" id="GJS97681.1"/>
    </source>
</evidence>
<dbReference type="Gene3D" id="3.30.420.10">
    <property type="entry name" value="Ribonuclease H-like superfamily/Ribonuclease H"/>
    <property type="match status" value="1"/>
</dbReference>
<sequence length="470" mass="53241">METEVANCSVDKKYFEIEKNELILENDRLLEHIIYQDIMNVIVHADVHNVLSANNSCLDNDNLALELLKIENDRLIELLISQDLVHTAVNSLAAINDYKSMAQTQFKDKDVSIEKLKEHIANLGRKNVVESATTMANSNVITLKVYKLDLQPLSPRIKNNRDARIDYLKVTQEHTKTLRDIVEQARALKHLNNVLDYAYKYTQQIQELLVCVCASCPRVSSSTEASGSNPKSNTKKYRITQTSSSNKKKNKVEDHPRISKSSLNNKNHVSKPVCNANVKHSMLNAISELVCATCNELVPHRKSISTTVVKQTKPSSNESGKLKDLTNIESSSKSKIVGRTNRTVIFGNDQIAKIMGYGDYQLGNVTISQVYYVEGLGHNLLMPVESINGKKYILVIIDDYSIFTWVKFLRSKDETLEIIIKCLKQIQVRLNATVRNVRTDTGTVFVNQTLKDYYENVRITHQTSVERTPQ</sequence>
<keyword evidence="4" id="KW-1185">Reference proteome</keyword>
<reference evidence="3" key="2">
    <citation type="submission" date="2022-01" db="EMBL/GenBank/DDBJ databases">
        <authorList>
            <person name="Yamashiro T."/>
            <person name="Shiraishi A."/>
            <person name="Satake H."/>
            <person name="Nakayama K."/>
        </authorList>
    </citation>
    <scope>NUCLEOTIDE SEQUENCE</scope>
</reference>
<feature type="region of interest" description="Disordered" evidence="1">
    <location>
        <begin position="220"/>
        <end position="271"/>
    </location>
</feature>
<evidence type="ECO:0000313" key="4">
    <source>
        <dbReference type="Proteomes" id="UP001151760"/>
    </source>
</evidence>
<accession>A0ABQ5A7S6</accession>